<keyword evidence="3" id="KW-1185">Reference proteome</keyword>
<dbReference type="PROSITE" id="PS51318">
    <property type="entry name" value="TAT"/>
    <property type="match status" value="1"/>
</dbReference>
<protein>
    <recommendedName>
        <fullName evidence="4">SnoaL-like domain-containing protein</fullName>
    </recommendedName>
</protein>
<dbReference type="RefSeq" id="WP_128387388.1">
    <property type="nucleotide sequence ID" value="NZ_CP035037.1"/>
</dbReference>
<dbReference type="Proteomes" id="UP000285768">
    <property type="component" value="Chromosome"/>
</dbReference>
<organism evidence="2 3">
    <name type="scientific">Leucobacter muris</name>
    <dbReference type="NCBI Taxonomy" id="1935379"/>
    <lineage>
        <taxon>Bacteria</taxon>
        <taxon>Bacillati</taxon>
        <taxon>Actinomycetota</taxon>
        <taxon>Actinomycetes</taxon>
        <taxon>Micrococcales</taxon>
        <taxon>Microbacteriaceae</taxon>
        <taxon>Leucobacter</taxon>
    </lineage>
</organism>
<evidence type="ECO:0000313" key="2">
    <source>
        <dbReference type="EMBL" id="QAB18575.1"/>
    </source>
</evidence>
<evidence type="ECO:0008006" key="4">
    <source>
        <dbReference type="Google" id="ProtNLM"/>
    </source>
</evidence>
<dbReference type="InterPro" id="IPR006311">
    <property type="entry name" value="TAT_signal"/>
</dbReference>
<evidence type="ECO:0000256" key="1">
    <source>
        <dbReference type="SAM" id="MobiDB-lite"/>
    </source>
</evidence>
<dbReference type="EMBL" id="CP035037">
    <property type="protein sequence ID" value="QAB18575.1"/>
    <property type="molecule type" value="Genomic_DNA"/>
</dbReference>
<feature type="compositionally biased region" description="Polar residues" evidence="1">
    <location>
        <begin position="59"/>
        <end position="77"/>
    </location>
</feature>
<reference evidence="2 3" key="1">
    <citation type="submission" date="2019-01" db="EMBL/GenBank/DDBJ databases">
        <title>Leucobacter muris sp. nov. isolated from the nose of a laboratory mouse.</title>
        <authorList>
            <person name="Benga L."/>
            <person name="Sproeer C."/>
            <person name="Schumann P."/>
            <person name="Verbarg S."/>
            <person name="Bunk B."/>
            <person name="Engelhardt E."/>
            <person name="Benten P.M."/>
            <person name="Sager M."/>
        </authorList>
    </citation>
    <scope>NUCLEOTIDE SEQUENCE [LARGE SCALE GENOMIC DNA]</scope>
    <source>
        <strain evidence="2 3">DSM 101948</strain>
    </source>
</reference>
<name>A0ABX5QHS4_9MICO</name>
<evidence type="ECO:0000313" key="3">
    <source>
        <dbReference type="Proteomes" id="UP000285768"/>
    </source>
</evidence>
<proteinExistence type="predicted"/>
<gene>
    <name evidence="2" type="ORF">Leucomu_12240</name>
</gene>
<feature type="region of interest" description="Disordered" evidence="1">
    <location>
        <begin position="38"/>
        <end position="88"/>
    </location>
</feature>
<accession>A0ABX5QHS4</accession>
<sequence length="222" mass="22449">MNHEPAGPAGPPRRRWALTATIAAALAVAAGGIWLSTAGAEQPDGSASPVDGIERETEGTASPTEAPASSETPNSPETAGGSGDAGSITEDTASELIAAAISAPLTRSGDDGALAKQIEGFAAGAYAAELEAQWQELVVNGWSISGAPEIVKTSVETAADERSAVAVSCVDATAVRMLDSAGVPIGADAASTNRALHRFTLTRGDDDVWRVTNHDFPDDPAC</sequence>